<dbReference type="AlphaFoldDB" id="A0A4Z1IAY0"/>
<evidence type="ECO:0000256" key="1">
    <source>
        <dbReference type="SAM" id="MobiDB-lite"/>
    </source>
</evidence>
<feature type="region of interest" description="Disordered" evidence="1">
    <location>
        <begin position="1"/>
        <end position="69"/>
    </location>
</feature>
<proteinExistence type="predicted"/>
<evidence type="ECO:0000313" key="2">
    <source>
        <dbReference type="EMBL" id="TGO56070.1"/>
    </source>
</evidence>
<comment type="caution">
    <text evidence="2">The sequence shown here is derived from an EMBL/GenBank/DDBJ whole genome shotgun (WGS) entry which is preliminary data.</text>
</comment>
<protein>
    <submittedName>
        <fullName evidence="2">Uncharacterized protein</fullName>
    </submittedName>
</protein>
<reference evidence="2 3" key="1">
    <citation type="submission" date="2017-12" db="EMBL/GenBank/DDBJ databases">
        <title>Comparative genomics of Botrytis spp.</title>
        <authorList>
            <person name="Valero-Jimenez C.A."/>
            <person name="Tapia P."/>
            <person name="Veloso J."/>
            <person name="Silva-Moreno E."/>
            <person name="Staats M."/>
            <person name="Valdes J.H."/>
            <person name="Van Kan J.A.L."/>
        </authorList>
    </citation>
    <scope>NUCLEOTIDE SEQUENCE [LARGE SCALE GENOMIC DNA]</scope>
    <source>
        <strain evidence="2 3">MUCL2120</strain>
    </source>
</reference>
<keyword evidence="3" id="KW-1185">Reference proteome</keyword>
<dbReference type="OrthoDB" id="10530204at2759"/>
<gene>
    <name evidence="2" type="ORF">BOTNAR_0230g00010</name>
</gene>
<accession>A0A4Z1IAY0</accession>
<evidence type="ECO:0000313" key="3">
    <source>
        <dbReference type="Proteomes" id="UP000297452"/>
    </source>
</evidence>
<organism evidence="2 3">
    <name type="scientific">Botryotinia narcissicola</name>
    <dbReference type="NCBI Taxonomy" id="278944"/>
    <lineage>
        <taxon>Eukaryota</taxon>
        <taxon>Fungi</taxon>
        <taxon>Dikarya</taxon>
        <taxon>Ascomycota</taxon>
        <taxon>Pezizomycotina</taxon>
        <taxon>Leotiomycetes</taxon>
        <taxon>Helotiales</taxon>
        <taxon>Sclerotiniaceae</taxon>
        <taxon>Botryotinia</taxon>
    </lineage>
</organism>
<feature type="compositionally biased region" description="Polar residues" evidence="1">
    <location>
        <begin position="9"/>
        <end position="50"/>
    </location>
</feature>
<name>A0A4Z1IAY0_9HELO</name>
<sequence>MFTEPYRISSLTNLQQENSSGGETNKTPPPTTQHSTAQHKTIESNPNPKQSKARQRPTADPIKKRLKKP</sequence>
<dbReference type="Proteomes" id="UP000297452">
    <property type="component" value="Unassembled WGS sequence"/>
</dbReference>
<dbReference type="EMBL" id="PQXJ01000230">
    <property type="protein sequence ID" value="TGO56070.1"/>
    <property type="molecule type" value="Genomic_DNA"/>
</dbReference>